<evidence type="ECO:0000313" key="1">
    <source>
        <dbReference type="EMBL" id="GJT12457.1"/>
    </source>
</evidence>
<proteinExistence type="predicted"/>
<accession>A0ABQ5BF99</accession>
<dbReference type="Proteomes" id="UP001151760">
    <property type="component" value="Unassembled WGS sequence"/>
</dbReference>
<dbReference type="EMBL" id="BQNB010013148">
    <property type="protein sequence ID" value="GJT12457.1"/>
    <property type="molecule type" value="Genomic_DNA"/>
</dbReference>
<protein>
    <submittedName>
        <fullName evidence="1">Uncharacterized protein</fullName>
    </submittedName>
</protein>
<sequence length="91" mass="10235">MDDRKQWMIRHGLRLAVMKCTKSMELRQAFADVVTVGIAKGLSDGLRDGVEHGKAGLDLASLKGHDPEANEKFTAALGTTYYYYLYKQRVQ</sequence>
<name>A0ABQ5BF99_9ASTR</name>
<keyword evidence="2" id="KW-1185">Reference proteome</keyword>
<organism evidence="1 2">
    <name type="scientific">Tanacetum coccineum</name>
    <dbReference type="NCBI Taxonomy" id="301880"/>
    <lineage>
        <taxon>Eukaryota</taxon>
        <taxon>Viridiplantae</taxon>
        <taxon>Streptophyta</taxon>
        <taxon>Embryophyta</taxon>
        <taxon>Tracheophyta</taxon>
        <taxon>Spermatophyta</taxon>
        <taxon>Magnoliopsida</taxon>
        <taxon>eudicotyledons</taxon>
        <taxon>Gunneridae</taxon>
        <taxon>Pentapetalae</taxon>
        <taxon>asterids</taxon>
        <taxon>campanulids</taxon>
        <taxon>Asterales</taxon>
        <taxon>Asteraceae</taxon>
        <taxon>Asteroideae</taxon>
        <taxon>Anthemideae</taxon>
        <taxon>Anthemidinae</taxon>
        <taxon>Tanacetum</taxon>
    </lineage>
</organism>
<reference evidence="1" key="1">
    <citation type="journal article" date="2022" name="Int. J. Mol. Sci.">
        <title>Draft Genome of Tanacetum Coccineum: Genomic Comparison of Closely Related Tanacetum-Family Plants.</title>
        <authorList>
            <person name="Yamashiro T."/>
            <person name="Shiraishi A."/>
            <person name="Nakayama K."/>
            <person name="Satake H."/>
        </authorList>
    </citation>
    <scope>NUCLEOTIDE SEQUENCE</scope>
</reference>
<reference evidence="1" key="2">
    <citation type="submission" date="2022-01" db="EMBL/GenBank/DDBJ databases">
        <authorList>
            <person name="Yamashiro T."/>
            <person name="Shiraishi A."/>
            <person name="Satake H."/>
            <person name="Nakayama K."/>
        </authorList>
    </citation>
    <scope>NUCLEOTIDE SEQUENCE</scope>
</reference>
<evidence type="ECO:0000313" key="2">
    <source>
        <dbReference type="Proteomes" id="UP001151760"/>
    </source>
</evidence>
<comment type="caution">
    <text evidence="1">The sequence shown here is derived from an EMBL/GenBank/DDBJ whole genome shotgun (WGS) entry which is preliminary data.</text>
</comment>
<gene>
    <name evidence="1" type="ORF">Tco_0859499</name>
</gene>